<evidence type="ECO:0000259" key="1">
    <source>
        <dbReference type="Pfam" id="PF06985"/>
    </source>
</evidence>
<dbReference type="Pfam" id="PF06985">
    <property type="entry name" value="HET"/>
    <property type="match status" value="1"/>
</dbReference>
<dbReference type="EMBL" id="JARVKF010000033">
    <property type="protein sequence ID" value="KAK9424738.1"/>
    <property type="molecule type" value="Genomic_DNA"/>
</dbReference>
<name>A0ABR2VDN6_9PEZI</name>
<evidence type="ECO:0000313" key="3">
    <source>
        <dbReference type="Proteomes" id="UP001408356"/>
    </source>
</evidence>
<protein>
    <submittedName>
        <fullName evidence="2">HET-domain-containing protein</fullName>
    </submittedName>
</protein>
<accession>A0ABR2VDN6</accession>
<gene>
    <name evidence="2" type="ORF">SUNI508_13521</name>
</gene>
<keyword evidence="3" id="KW-1185">Reference proteome</keyword>
<comment type="caution">
    <text evidence="2">The sequence shown here is derived from an EMBL/GenBank/DDBJ whole genome shotgun (WGS) entry which is preliminary data.</text>
</comment>
<sequence>MSRASVPLRPAGVPLEASSIVQEGGRDLHDQSIDRCALCCNLDLEFMNHLSEPLAPESGSQTRSRSGLSGRITLAFSPEDGWRAVMSASISKVKEAASNGCDFCMLLDRIMSSRSSRNCRIKLSHGHTPVVYLGNDQGDTLEVYRVEGKNTSPFPDYGYICLTVAGTETSSAVLQNIPTRPHIGRGPLSESSIAFLKGCMDTCVRTHHLCQTGEPTSPKRLVDLALYHRGELKIVEISPRSNYRYATLSYCWGDGVSFKATKSNIHDLTAGFSVIHLPKTISDAIEIAYRLGLTYIWIDSLCILQDSLEDWEDQSAKMGQIYKESHITIASSSVESASESFLETRPWSESENATITHRQGEVIIAARPCCLRGHHNVYRLDDTWLRDPLDFRGWALQEKVLSTRYAAFSPEELQWQCNTVHDCECQVPTTRPMPNLGILNLSNSMFEHWHSVVSEFSRRRLTYPEDKLPALSGIAHYIHRHTGSQYVAGLWADNIIVDLLWEVSPLREDGKVLSYRAPSFSWASVERPVEFPRQGSFPNDESSADTWAGATCNILACETVPVRSDPFGRVQSGSIVIHGPSVQSSIMRRRDFPTAYKVQLGDGHVWFKADHWLEPFSDTDMKDSWRMVDTPPGIVSADPFGEQDLTGVASTHVHLLLVSCDVRGNCYCLVLGAALSSWDVFKRLGIVRITSDDPSINTMKKAGSSTFTII</sequence>
<proteinExistence type="predicted"/>
<dbReference type="PANTHER" id="PTHR33112">
    <property type="entry name" value="DOMAIN PROTEIN, PUTATIVE-RELATED"/>
    <property type="match status" value="1"/>
</dbReference>
<dbReference type="InterPro" id="IPR010730">
    <property type="entry name" value="HET"/>
</dbReference>
<reference evidence="2 3" key="1">
    <citation type="journal article" date="2024" name="J. Plant Pathol.">
        <title>Sequence and assembly of the genome of Seiridium unicorne, isolate CBS 538.82, causal agent of cypress canker disease.</title>
        <authorList>
            <person name="Scali E."/>
            <person name="Rocca G.D."/>
            <person name="Danti R."/>
            <person name="Garbelotto M."/>
            <person name="Barberini S."/>
            <person name="Baroncelli R."/>
            <person name="Emiliani G."/>
        </authorList>
    </citation>
    <scope>NUCLEOTIDE SEQUENCE [LARGE SCALE GENOMIC DNA]</scope>
    <source>
        <strain evidence="2 3">BM-138-508</strain>
    </source>
</reference>
<dbReference type="Proteomes" id="UP001408356">
    <property type="component" value="Unassembled WGS sequence"/>
</dbReference>
<organism evidence="2 3">
    <name type="scientific">Seiridium unicorne</name>
    <dbReference type="NCBI Taxonomy" id="138068"/>
    <lineage>
        <taxon>Eukaryota</taxon>
        <taxon>Fungi</taxon>
        <taxon>Dikarya</taxon>
        <taxon>Ascomycota</taxon>
        <taxon>Pezizomycotina</taxon>
        <taxon>Sordariomycetes</taxon>
        <taxon>Xylariomycetidae</taxon>
        <taxon>Amphisphaeriales</taxon>
        <taxon>Sporocadaceae</taxon>
        <taxon>Seiridium</taxon>
    </lineage>
</organism>
<feature type="domain" description="Heterokaryon incompatibility" evidence="1">
    <location>
        <begin position="245"/>
        <end position="398"/>
    </location>
</feature>
<evidence type="ECO:0000313" key="2">
    <source>
        <dbReference type="EMBL" id="KAK9424738.1"/>
    </source>
</evidence>
<dbReference type="PANTHER" id="PTHR33112:SF15">
    <property type="entry name" value="HETEROKARYON INCOMPATIBILITY DOMAIN-CONTAINING PROTEIN"/>
    <property type="match status" value="1"/>
</dbReference>